<dbReference type="RefSeq" id="WP_220750562.1">
    <property type="nucleotide sequence ID" value="NZ_BPFH01000011.1"/>
</dbReference>
<sequence length="84" mass="8772">MQVSIAEAKSKFADLIRRVEAGEDIEVTRYGRPVARLVATAPGRAGGLVGCMEGAFEVPDEDDSAATDAEIAEMFLAAAGRSEG</sequence>
<dbReference type="PANTHER" id="PTHR35377">
    <property type="entry name" value="ANTITOXIN VAPB49-RELATED-RELATED"/>
    <property type="match status" value="1"/>
</dbReference>
<accession>A0ABQ4NS49</accession>
<proteinExistence type="inferred from homology"/>
<protein>
    <recommendedName>
        <fullName evidence="2">Antitoxin</fullName>
    </recommendedName>
</protein>
<evidence type="ECO:0000313" key="4">
    <source>
        <dbReference type="Proteomes" id="UP000786693"/>
    </source>
</evidence>
<dbReference type="Proteomes" id="UP000786693">
    <property type="component" value="Unassembled WGS sequence"/>
</dbReference>
<gene>
    <name evidence="3" type="ORF">JANAI62_37020</name>
</gene>
<comment type="caution">
    <text evidence="3">The sequence shown here is derived from an EMBL/GenBank/DDBJ whole genome shotgun (WGS) entry which is preliminary data.</text>
</comment>
<evidence type="ECO:0000256" key="1">
    <source>
        <dbReference type="ARBA" id="ARBA00009981"/>
    </source>
</evidence>
<dbReference type="Gene3D" id="3.40.1620.10">
    <property type="entry name" value="YefM-like domain"/>
    <property type="match status" value="1"/>
</dbReference>
<comment type="similarity">
    <text evidence="1 2">Belongs to the phD/YefM antitoxin family.</text>
</comment>
<organism evidence="3 4">
    <name type="scientific">Jannaschia pagri</name>
    <dbReference type="NCBI Taxonomy" id="2829797"/>
    <lineage>
        <taxon>Bacteria</taxon>
        <taxon>Pseudomonadati</taxon>
        <taxon>Pseudomonadota</taxon>
        <taxon>Alphaproteobacteria</taxon>
        <taxon>Rhodobacterales</taxon>
        <taxon>Roseobacteraceae</taxon>
        <taxon>Jannaschia</taxon>
    </lineage>
</organism>
<dbReference type="InterPro" id="IPR051416">
    <property type="entry name" value="phD-YefM_TA_antitoxins"/>
</dbReference>
<keyword evidence="4" id="KW-1185">Reference proteome</keyword>
<comment type="function">
    <text evidence="2">Antitoxin component of a type II toxin-antitoxin (TA) system.</text>
</comment>
<evidence type="ECO:0000256" key="2">
    <source>
        <dbReference type="RuleBase" id="RU362080"/>
    </source>
</evidence>
<dbReference type="InterPro" id="IPR036165">
    <property type="entry name" value="YefM-like_sf"/>
</dbReference>
<reference evidence="3 4" key="1">
    <citation type="submission" date="2021-05" db="EMBL/GenBank/DDBJ databases">
        <title>Bacteria Genome sequencing.</title>
        <authorList>
            <person name="Takabe Y."/>
            <person name="Nakajima Y."/>
            <person name="Suzuki S."/>
            <person name="Shiozaki T."/>
        </authorList>
    </citation>
    <scope>NUCLEOTIDE SEQUENCE [LARGE SCALE GENOMIC DNA]</scope>
    <source>
        <strain evidence="3 4">AI_62</strain>
    </source>
</reference>
<evidence type="ECO:0000313" key="3">
    <source>
        <dbReference type="EMBL" id="GIT97079.1"/>
    </source>
</evidence>
<dbReference type="Pfam" id="PF02604">
    <property type="entry name" value="PhdYeFM_antitox"/>
    <property type="match status" value="1"/>
</dbReference>
<dbReference type="NCBIfam" id="TIGR01552">
    <property type="entry name" value="phd_fam"/>
    <property type="match status" value="1"/>
</dbReference>
<dbReference type="InterPro" id="IPR006442">
    <property type="entry name" value="Antitoxin_Phd/YefM"/>
</dbReference>
<dbReference type="EMBL" id="BPFH01000011">
    <property type="protein sequence ID" value="GIT97079.1"/>
    <property type="molecule type" value="Genomic_DNA"/>
</dbReference>
<name>A0ABQ4NS49_9RHOB</name>
<dbReference type="SUPFAM" id="SSF143120">
    <property type="entry name" value="YefM-like"/>
    <property type="match status" value="1"/>
</dbReference>